<proteinExistence type="predicted"/>
<name>A0ACC7S6S5_DOLFA</name>
<evidence type="ECO:0000313" key="1">
    <source>
        <dbReference type="EMBL" id="MTJ44170.1"/>
    </source>
</evidence>
<reference evidence="2" key="1">
    <citation type="journal article" date="2020" name="Toxins">
        <title>Phylogenomic Analysis of Secondary Metabolism in the Toxic Cyanobacterial Genera Anabaena, Dolichospermum and Aphanizomenon.</title>
        <authorList>
            <person name="Oesterholm J."/>
            <person name="Popin R.V."/>
            <person name="Fewer D.P."/>
            <person name="Sivonen K."/>
        </authorList>
    </citation>
    <scope>NUCLEOTIDE SEQUENCE [LARGE SCALE GENOMIC DNA]</scope>
    <source>
        <strain evidence="2">UHCC 0037</strain>
    </source>
</reference>
<accession>A0ACC7S6S5</accession>
<evidence type="ECO:0000313" key="2">
    <source>
        <dbReference type="Proteomes" id="UP001517388"/>
    </source>
</evidence>
<keyword evidence="2" id="KW-1185">Reference proteome</keyword>
<organism evidence="1 2">
    <name type="scientific">Dolichospermum flos-aquae UHCC 0037</name>
    <dbReference type="NCBI Taxonomy" id="2590026"/>
    <lineage>
        <taxon>Bacteria</taxon>
        <taxon>Bacillati</taxon>
        <taxon>Cyanobacteriota</taxon>
        <taxon>Cyanophyceae</taxon>
        <taxon>Nostocales</taxon>
        <taxon>Aphanizomenonaceae</taxon>
        <taxon>Dolichospermum</taxon>
    </lineage>
</organism>
<dbReference type="EMBL" id="VILF01000003">
    <property type="protein sequence ID" value="MTJ44170.1"/>
    <property type="molecule type" value="Genomic_DNA"/>
</dbReference>
<sequence length="339" mass="36475">MDAEELLEKYAAGERNFRSENLKTVDLEGADLSEIDFTGADLSRADLNDANLSKADLDRTNLTRASLENANLSELVCASNLNLSWANLSGANLSKAKLESANFSNAHLDNANLIKANLNSANLQKACLQGANLERADLQNADLMRANLDSANLKKADLTGANIYGATFKNADLTGAIMPDGEVYQTSTDLEFGKPETPLTKEPKDIYIMTRKVIRTDKAPAPVGPYNQAILASGQMLFVAGQIAIDPRLGDVDYTEDVVKQTEQVMKNIEAILTEAGATFADVVKTGVFLADMNDFAAVNAVYAKYFSEDTAPARACVEVSRLPKNVLVEIDCIAVIGG</sequence>
<comment type="caution">
    <text evidence="1">The sequence shown here is derived from an EMBL/GenBank/DDBJ whole genome shotgun (WGS) entry which is preliminary data.</text>
</comment>
<dbReference type="Proteomes" id="UP001517388">
    <property type="component" value="Unassembled WGS sequence"/>
</dbReference>
<protein>
    <submittedName>
        <fullName evidence="1">Endoribonuclease L-PSP</fullName>
    </submittedName>
</protein>
<gene>
    <name evidence="1" type="ORF">FJR39_13665</name>
</gene>